<dbReference type="GO" id="GO:0008652">
    <property type="term" value="P:amino acid biosynthetic process"/>
    <property type="evidence" value="ECO:0007669"/>
    <property type="project" value="UniProtKB-KW"/>
</dbReference>
<dbReference type="EC" id="1.1.1.25" evidence="2 7"/>
<evidence type="ECO:0000256" key="5">
    <source>
        <dbReference type="ARBA" id="ARBA00023002"/>
    </source>
</evidence>
<comment type="subunit">
    <text evidence="7">Homodimer.</text>
</comment>
<dbReference type="PANTHER" id="PTHR21089">
    <property type="entry name" value="SHIKIMATE DEHYDROGENASE"/>
    <property type="match status" value="1"/>
</dbReference>
<keyword evidence="3 7" id="KW-0028">Amino-acid biosynthesis</keyword>
<sequence length="271" mass="29704">MKNGLYGLLGEKLSHSMSPQIHSIIFEKLQKSGCYHIFEVKKADLKPAVKGLLALGARGVNVTIPYKQNVMESLDYISDEAAAIGAVNTIHFKDGAAMGYNTDYYGFKMMLDKFKVEIKGKSFAVLGSGGAAKSVVKCLEDFGAKRICMVSRNAKMAGAEFTDIEVIDYNELAGAEDMDTAINCTPCGMHPCTEESPLDEKSVQKFSCVVDLIYNPKTTMLMKQARAHGIKAVNGLYMLVGQAVKAQEIWNDVQISDGDVEDIYRRVDSMV</sequence>
<dbReference type="EMBL" id="JJMM01000017">
    <property type="protein sequence ID" value="KDR94491.1"/>
    <property type="molecule type" value="Genomic_DNA"/>
</dbReference>
<dbReference type="SUPFAM" id="SSF53223">
    <property type="entry name" value="Aminoacid dehydrogenase-like, N-terminal domain"/>
    <property type="match status" value="1"/>
</dbReference>
<dbReference type="InterPro" id="IPR022893">
    <property type="entry name" value="Shikimate_DH_fam"/>
</dbReference>
<dbReference type="GO" id="GO:0005829">
    <property type="term" value="C:cytosol"/>
    <property type="evidence" value="ECO:0007669"/>
    <property type="project" value="TreeGrafter"/>
</dbReference>
<comment type="caution">
    <text evidence="7">Lacks conserved residue(s) required for the propagation of feature annotation.</text>
</comment>
<dbReference type="CDD" id="cd01065">
    <property type="entry name" value="NAD_bind_Shikimate_DH"/>
    <property type="match status" value="1"/>
</dbReference>
<comment type="similarity">
    <text evidence="7">Belongs to the shikimate dehydrogenase family.</text>
</comment>
<keyword evidence="10" id="KW-1185">Reference proteome</keyword>
<comment type="catalytic activity">
    <reaction evidence="7">
        <text>shikimate + NADP(+) = 3-dehydroshikimate + NADPH + H(+)</text>
        <dbReference type="Rhea" id="RHEA:17737"/>
        <dbReference type="ChEBI" id="CHEBI:15378"/>
        <dbReference type="ChEBI" id="CHEBI:16630"/>
        <dbReference type="ChEBI" id="CHEBI:36208"/>
        <dbReference type="ChEBI" id="CHEBI:57783"/>
        <dbReference type="ChEBI" id="CHEBI:58349"/>
        <dbReference type="EC" id="1.1.1.25"/>
    </reaction>
</comment>
<keyword evidence="4 7" id="KW-0521">NADP</keyword>
<feature type="domain" description="Shikimate dehydrogenase substrate binding N-terminal" evidence="8">
    <location>
        <begin position="8"/>
        <end position="90"/>
    </location>
</feature>
<feature type="binding site" evidence="7">
    <location>
        <position position="63"/>
    </location>
    <ligand>
        <name>shikimate</name>
        <dbReference type="ChEBI" id="CHEBI:36208"/>
    </ligand>
</feature>
<dbReference type="OrthoDB" id="9792692at2"/>
<keyword evidence="5 7" id="KW-0560">Oxidoreductase</keyword>
<evidence type="ECO:0000259" key="8">
    <source>
        <dbReference type="Pfam" id="PF08501"/>
    </source>
</evidence>
<dbReference type="STRING" id="1121324.CLIT_17c00190"/>
<feature type="binding site" evidence="7">
    <location>
        <position position="88"/>
    </location>
    <ligand>
        <name>shikimate</name>
        <dbReference type="ChEBI" id="CHEBI:36208"/>
    </ligand>
</feature>
<protein>
    <recommendedName>
        <fullName evidence="2 7">Shikimate dehydrogenase (NADP(+))</fullName>
        <shortName evidence="7">SDH</shortName>
        <ecNumber evidence="2 7">1.1.1.25</ecNumber>
    </recommendedName>
</protein>
<reference evidence="9 10" key="1">
    <citation type="submission" date="2014-03" db="EMBL/GenBank/DDBJ databases">
        <title>Genome sequence of Clostridium litorale W6, DSM 5388.</title>
        <authorList>
            <person name="Poehlein A."/>
            <person name="Jagirdar A."/>
            <person name="Khonsari B."/>
            <person name="Chibani C.M."/>
            <person name="Gutierrez Gutierrez D.A."/>
            <person name="Davydova E."/>
            <person name="Alghaithi H.S."/>
            <person name="Nair K.P."/>
            <person name="Dhamotharan K."/>
            <person name="Chandran L."/>
            <person name="G W."/>
            <person name="Daniel R."/>
        </authorList>
    </citation>
    <scope>NUCLEOTIDE SEQUENCE [LARGE SCALE GENOMIC DNA]</scope>
    <source>
        <strain evidence="9 10">W6</strain>
    </source>
</reference>
<dbReference type="NCBIfam" id="TIGR00507">
    <property type="entry name" value="aroE"/>
    <property type="match status" value="1"/>
</dbReference>
<dbReference type="GO" id="GO:0009073">
    <property type="term" value="P:aromatic amino acid family biosynthetic process"/>
    <property type="evidence" value="ECO:0007669"/>
    <property type="project" value="UniProtKB-KW"/>
</dbReference>
<dbReference type="HAMAP" id="MF_00222">
    <property type="entry name" value="Shikimate_DH_AroE"/>
    <property type="match status" value="1"/>
</dbReference>
<feature type="binding site" evidence="7">
    <location>
        <position position="214"/>
    </location>
    <ligand>
        <name>shikimate</name>
        <dbReference type="ChEBI" id="CHEBI:36208"/>
    </ligand>
</feature>
<accession>A0A069RBR8</accession>
<dbReference type="GO" id="GO:0019632">
    <property type="term" value="P:shikimate metabolic process"/>
    <property type="evidence" value="ECO:0007669"/>
    <property type="project" value="InterPro"/>
</dbReference>
<dbReference type="InterPro" id="IPR046346">
    <property type="entry name" value="Aminoacid_DH-like_N_sf"/>
</dbReference>
<comment type="caution">
    <text evidence="9">The sequence shown here is derived from an EMBL/GenBank/DDBJ whole genome shotgun (WGS) entry which is preliminary data.</text>
</comment>
<dbReference type="GO" id="GO:0050661">
    <property type="term" value="F:NADP binding"/>
    <property type="evidence" value="ECO:0007669"/>
    <property type="project" value="InterPro"/>
</dbReference>
<feature type="binding site" evidence="7">
    <location>
        <position position="79"/>
    </location>
    <ligand>
        <name>NADP(+)</name>
        <dbReference type="ChEBI" id="CHEBI:58349"/>
    </ligand>
</feature>
<dbReference type="GO" id="GO:0004764">
    <property type="term" value="F:shikimate 3-dehydrogenase (NADP+) activity"/>
    <property type="evidence" value="ECO:0007669"/>
    <property type="project" value="UniProtKB-UniRule"/>
</dbReference>
<feature type="binding site" evidence="7">
    <location>
        <begin position="16"/>
        <end position="18"/>
    </location>
    <ligand>
        <name>shikimate</name>
        <dbReference type="ChEBI" id="CHEBI:36208"/>
    </ligand>
</feature>
<feature type="binding site" evidence="7">
    <location>
        <position position="103"/>
    </location>
    <ligand>
        <name>shikimate</name>
        <dbReference type="ChEBI" id="CHEBI:36208"/>
    </ligand>
</feature>
<evidence type="ECO:0000256" key="4">
    <source>
        <dbReference type="ARBA" id="ARBA00022857"/>
    </source>
</evidence>
<evidence type="ECO:0000313" key="9">
    <source>
        <dbReference type="EMBL" id="KDR94491.1"/>
    </source>
</evidence>
<feature type="binding site" evidence="7">
    <location>
        <position position="212"/>
    </location>
    <ligand>
        <name>NADP(+)</name>
        <dbReference type="ChEBI" id="CHEBI:58349"/>
    </ligand>
</feature>
<feature type="binding site" evidence="7">
    <location>
        <position position="242"/>
    </location>
    <ligand>
        <name>shikimate</name>
        <dbReference type="ChEBI" id="CHEBI:36208"/>
    </ligand>
</feature>
<organism evidence="9 10">
    <name type="scientific">Peptoclostridium litorale DSM 5388</name>
    <dbReference type="NCBI Taxonomy" id="1121324"/>
    <lineage>
        <taxon>Bacteria</taxon>
        <taxon>Bacillati</taxon>
        <taxon>Bacillota</taxon>
        <taxon>Clostridia</taxon>
        <taxon>Peptostreptococcales</taxon>
        <taxon>Peptoclostridiaceae</taxon>
        <taxon>Peptoclostridium</taxon>
    </lineage>
</organism>
<dbReference type="GO" id="GO:0009423">
    <property type="term" value="P:chorismate biosynthetic process"/>
    <property type="evidence" value="ECO:0007669"/>
    <property type="project" value="UniProtKB-UniRule"/>
</dbReference>
<dbReference type="RefSeq" id="WP_038266806.1">
    <property type="nucleotide sequence ID" value="NZ_FSRH01000021.1"/>
</dbReference>
<evidence type="ECO:0000313" key="10">
    <source>
        <dbReference type="Proteomes" id="UP000027946"/>
    </source>
</evidence>
<comment type="pathway">
    <text evidence="1 7">Metabolic intermediate biosynthesis; chorismate biosynthesis; chorismate from D-erythrose 4-phosphate and phosphoenolpyruvate: step 4/7.</text>
</comment>
<dbReference type="eggNOG" id="COG0169">
    <property type="taxonomic scope" value="Bacteria"/>
</dbReference>
<proteinExistence type="inferred from homology"/>
<evidence type="ECO:0000256" key="2">
    <source>
        <dbReference type="ARBA" id="ARBA00012962"/>
    </source>
</evidence>
<feature type="binding site" evidence="7">
    <location>
        <position position="235"/>
    </location>
    <ligand>
        <name>NADP(+)</name>
        <dbReference type="ChEBI" id="CHEBI:58349"/>
    </ligand>
</feature>
<dbReference type="Gene3D" id="3.40.50.720">
    <property type="entry name" value="NAD(P)-binding Rossmann-like Domain"/>
    <property type="match status" value="1"/>
</dbReference>
<keyword evidence="6 7" id="KW-0057">Aromatic amino acid biosynthesis</keyword>
<feature type="active site" description="Proton acceptor" evidence="7">
    <location>
        <position position="67"/>
    </location>
</feature>
<dbReference type="InterPro" id="IPR013708">
    <property type="entry name" value="Shikimate_DH-bd_N"/>
</dbReference>
<dbReference type="AlphaFoldDB" id="A0A069RBR8"/>
<dbReference type="Pfam" id="PF08501">
    <property type="entry name" value="Shikimate_dh_N"/>
    <property type="match status" value="1"/>
</dbReference>
<feature type="binding site" evidence="7">
    <location>
        <begin position="127"/>
        <end position="131"/>
    </location>
    <ligand>
        <name>NADP(+)</name>
        <dbReference type="ChEBI" id="CHEBI:58349"/>
    </ligand>
</feature>
<evidence type="ECO:0000256" key="3">
    <source>
        <dbReference type="ARBA" id="ARBA00022605"/>
    </source>
</evidence>
<name>A0A069RBR8_PEPLI</name>
<comment type="function">
    <text evidence="7">Involved in the biosynthesis of the chorismate, which leads to the biosynthesis of aromatic amino acids. Catalyzes the reversible NADPH linked reduction of 3-dehydroshikimate (DHSA) to yield shikimate (SA).</text>
</comment>
<dbReference type="PANTHER" id="PTHR21089:SF1">
    <property type="entry name" value="BIFUNCTIONAL 3-DEHYDROQUINATE DEHYDRATASE_SHIKIMATE DEHYDROGENASE, CHLOROPLASTIC"/>
    <property type="match status" value="1"/>
</dbReference>
<dbReference type="UniPathway" id="UPA00053">
    <property type="reaction ID" value="UER00087"/>
</dbReference>
<dbReference type="InterPro" id="IPR011342">
    <property type="entry name" value="Shikimate_DH"/>
</dbReference>
<evidence type="ECO:0000256" key="7">
    <source>
        <dbReference type="HAMAP-Rule" id="MF_00222"/>
    </source>
</evidence>
<dbReference type="Proteomes" id="UP000027946">
    <property type="component" value="Unassembled WGS sequence"/>
</dbReference>
<dbReference type="Gene3D" id="3.40.50.10860">
    <property type="entry name" value="Leucine Dehydrogenase, chain A, domain 1"/>
    <property type="match status" value="1"/>
</dbReference>
<dbReference type="SUPFAM" id="SSF51735">
    <property type="entry name" value="NAD(P)-binding Rossmann-fold domains"/>
    <property type="match status" value="1"/>
</dbReference>
<dbReference type="InterPro" id="IPR036291">
    <property type="entry name" value="NAD(P)-bd_dom_sf"/>
</dbReference>
<gene>
    <name evidence="7 9" type="primary">aroE</name>
    <name evidence="9" type="ORF">CLIT_17c00190</name>
</gene>
<evidence type="ECO:0000256" key="1">
    <source>
        <dbReference type="ARBA" id="ARBA00004871"/>
    </source>
</evidence>
<evidence type="ECO:0000256" key="6">
    <source>
        <dbReference type="ARBA" id="ARBA00023141"/>
    </source>
</evidence>